<reference evidence="3 4" key="1">
    <citation type="submission" date="2022-05" db="EMBL/GenBank/DDBJ databases">
        <authorList>
            <consortium name="Genoscope - CEA"/>
            <person name="William W."/>
        </authorList>
    </citation>
    <scope>NUCLEOTIDE SEQUENCE [LARGE SCALE GENOMIC DNA]</scope>
</reference>
<protein>
    <submittedName>
        <fullName evidence="3">Uncharacterized protein</fullName>
    </submittedName>
</protein>
<organism evidence="3 4">
    <name type="scientific">Porites lobata</name>
    <dbReference type="NCBI Taxonomy" id="104759"/>
    <lineage>
        <taxon>Eukaryota</taxon>
        <taxon>Metazoa</taxon>
        <taxon>Cnidaria</taxon>
        <taxon>Anthozoa</taxon>
        <taxon>Hexacorallia</taxon>
        <taxon>Scleractinia</taxon>
        <taxon>Fungiina</taxon>
        <taxon>Poritidae</taxon>
        <taxon>Porites</taxon>
    </lineage>
</organism>
<dbReference type="Proteomes" id="UP001159405">
    <property type="component" value="Unassembled WGS sequence"/>
</dbReference>
<feature type="transmembrane region" description="Helical" evidence="2">
    <location>
        <begin position="31"/>
        <end position="49"/>
    </location>
</feature>
<proteinExistence type="predicted"/>
<evidence type="ECO:0000313" key="4">
    <source>
        <dbReference type="Proteomes" id="UP001159405"/>
    </source>
</evidence>
<name>A0ABN8P662_9CNID</name>
<keyword evidence="2" id="KW-0472">Membrane</keyword>
<sequence>MVKTSGMTPKLRCVEEVAEKPKCGNSHNTKLLIFVVFVFFGVCQVQILVNRERSVDVANILLEIQKASERIEEFELSLVKVENTLEVLHAELGTKTTLHRQKRQSKGGSFRQKIRQMRRYLKKMQQRYGILQCLQGDIIQQCVILFLFWPN</sequence>
<dbReference type="EMBL" id="CALNXK010000056">
    <property type="protein sequence ID" value="CAH3135384.1"/>
    <property type="molecule type" value="Genomic_DNA"/>
</dbReference>
<keyword evidence="2" id="KW-0812">Transmembrane</keyword>
<accession>A0ABN8P662</accession>
<comment type="caution">
    <text evidence="3">The sequence shown here is derived from an EMBL/GenBank/DDBJ whole genome shotgun (WGS) entry which is preliminary data.</text>
</comment>
<keyword evidence="4" id="KW-1185">Reference proteome</keyword>
<keyword evidence="1" id="KW-0175">Coiled coil</keyword>
<keyword evidence="2" id="KW-1133">Transmembrane helix</keyword>
<feature type="transmembrane region" description="Helical" evidence="2">
    <location>
        <begin position="128"/>
        <end position="149"/>
    </location>
</feature>
<gene>
    <name evidence="3" type="ORF">PLOB_00037920</name>
</gene>
<evidence type="ECO:0000256" key="1">
    <source>
        <dbReference type="SAM" id="Coils"/>
    </source>
</evidence>
<feature type="coiled-coil region" evidence="1">
    <location>
        <begin position="57"/>
        <end position="91"/>
    </location>
</feature>
<evidence type="ECO:0000313" key="3">
    <source>
        <dbReference type="EMBL" id="CAH3135384.1"/>
    </source>
</evidence>
<evidence type="ECO:0000256" key="2">
    <source>
        <dbReference type="SAM" id="Phobius"/>
    </source>
</evidence>